<dbReference type="GO" id="GO:0006281">
    <property type="term" value="P:DNA repair"/>
    <property type="evidence" value="ECO:0007669"/>
    <property type="project" value="EnsemblFungi"/>
</dbReference>
<keyword evidence="8" id="KW-0862">Zinc</keyword>
<dbReference type="STRING" id="1071383.J7RP44"/>
<feature type="compositionally biased region" description="Low complexity" evidence="9">
    <location>
        <begin position="133"/>
        <end position="151"/>
    </location>
</feature>
<dbReference type="PROSITE" id="PS50103">
    <property type="entry name" value="ZF_C3H1"/>
    <property type="match status" value="1"/>
</dbReference>
<proteinExistence type="inferred from homology"/>
<comment type="caution">
    <text evidence="7">Lacks conserved residue(s) required for the propagation of feature annotation.</text>
</comment>
<organism evidence="11 12">
    <name type="scientific">Huiozyma naganishii (strain ATCC MYA-139 / BCRC 22969 / CBS 8797 / KCTC 17520 / NBRC 10181 / NCYC 3082 / Yp74L-3)</name>
    <name type="common">Yeast</name>
    <name type="synonym">Kazachstania naganishii</name>
    <dbReference type="NCBI Taxonomy" id="1071383"/>
    <lineage>
        <taxon>Eukaryota</taxon>
        <taxon>Fungi</taxon>
        <taxon>Dikarya</taxon>
        <taxon>Ascomycota</taxon>
        <taxon>Saccharomycotina</taxon>
        <taxon>Saccharomycetes</taxon>
        <taxon>Saccharomycetales</taxon>
        <taxon>Saccharomycetaceae</taxon>
        <taxon>Huiozyma</taxon>
    </lineage>
</organism>
<dbReference type="InterPro" id="IPR030844">
    <property type="entry name" value="PAN3"/>
</dbReference>
<feature type="region of interest" description="Knob domain" evidence="7">
    <location>
        <begin position="583"/>
        <end position="673"/>
    </location>
</feature>
<dbReference type="GO" id="GO:0005524">
    <property type="term" value="F:ATP binding"/>
    <property type="evidence" value="ECO:0007669"/>
    <property type="project" value="UniProtKB-UniRule"/>
</dbReference>
<dbReference type="Proteomes" id="UP000006310">
    <property type="component" value="Chromosome 8"/>
</dbReference>
<comment type="domain">
    <text evidence="7">The N-terminal zinc finger binds to poly(A) RNA.</text>
</comment>
<comment type="subcellular location">
    <subcellularLocation>
        <location evidence="1 7">Cytoplasm</location>
    </subcellularLocation>
</comment>
<evidence type="ECO:0000256" key="7">
    <source>
        <dbReference type="HAMAP-Rule" id="MF_03181"/>
    </source>
</evidence>
<evidence type="ECO:0000256" key="8">
    <source>
        <dbReference type="PROSITE-ProRule" id="PRU00723"/>
    </source>
</evidence>
<dbReference type="Gene3D" id="1.10.510.10">
    <property type="entry name" value="Transferase(Phosphotransferase) domain 1"/>
    <property type="match status" value="1"/>
</dbReference>
<dbReference type="InterPro" id="IPR011009">
    <property type="entry name" value="Kinase-like_dom_sf"/>
</dbReference>
<dbReference type="GO" id="GO:0031251">
    <property type="term" value="C:PAN complex"/>
    <property type="evidence" value="ECO:0007669"/>
    <property type="project" value="UniProtKB-UniRule"/>
</dbReference>
<feature type="coiled-coil region" evidence="7">
    <location>
        <begin position="544"/>
        <end position="582"/>
    </location>
</feature>
<name>J7RP44_HUIN7</name>
<feature type="binding site" evidence="7">
    <location>
        <position position="342"/>
    </location>
    <ligand>
        <name>ATP</name>
        <dbReference type="ChEBI" id="CHEBI:30616"/>
    </ligand>
</feature>
<feature type="binding site" evidence="7">
    <location>
        <begin position="392"/>
        <end position="399"/>
    </location>
    <ligand>
        <name>ATP</name>
        <dbReference type="ChEBI" id="CHEBI:30616"/>
    </ligand>
</feature>
<keyword evidence="3 7" id="KW-0507">mRNA processing</keyword>
<keyword evidence="8" id="KW-0863">Zinc-finger</keyword>
<comment type="function">
    <text evidence="7">Regulatory subunit of the poly(A)-nuclease (PAN) deadenylation complex, one of two cytoplasmic mRNA deadenylases involved in mRNA turnover. PAN specifically shortens poly(A) tails of RNA and the activity is stimulated by poly(A)-binding protein PAB1. PAN deadenylation is followed by rapid degradation of the shortened mRNA tails by the CCR4-NOT complex. Deadenylated mRNAs are then degraded by two alternative mechanisms, namely exosome-mediated 3'-5' exonucleolytic degradation, or deadenlyation-dependent mRNA decaping and subsequent 5'-3' exonucleolytic degradation by XRN1. May also be involved in post-transcriptional maturation of mRNA poly(A) tails. PAN3 acts as a positive regulator for PAN activity, recruiting the catalytic subunit PAN2 to mRNA via its interaction with RNA and with PAB1.</text>
</comment>
<keyword evidence="12" id="KW-1185">Reference proteome</keyword>
<keyword evidence="4 7" id="KW-0547">Nucleotide-binding</keyword>
<dbReference type="Gene3D" id="1.20.5.5160">
    <property type="match status" value="1"/>
</dbReference>
<protein>
    <recommendedName>
        <fullName evidence="7">PAN2-PAN3 deadenylation complex subunit PAN3</fullName>
    </recommendedName>
    <alternativeName>
        <fullName evidence="7">PAB1P-dependent poly(A)-specific ribonuclease</fullName>
    </alternativeName>
    <alternativeName>
        <fullName evidence="7">Poly(A)-nuclease deadenylation complex subunit 3</fullName>
        <shortName evidence="7">PAN deadenylation complex subunit 3</shortName>
    </alternativeName>
</protein>
<feature type="region of interest" description="Disordered" evidence="9">
    <location>
        <begin position="33"/>
        <end position="152"/>
    </location>
</feature>
<dbReference type="OMA" id="INCCSVF"/>
<dbReference type="Gene3D" id="6.10.250.3160">
    <property type="match status" value="1"/>
</dbReference>
<evidence type="ECO:0000313" key="12">
    <source>
        <dbReference type="Proteomes" id="UP000006310"/>
    </source>
</evidence>
<keyword evidence="8" id="KW-0479">Metal-binding</keyword>
<feature type="compositionally biased region" description="Polar residues" evidence="9">
    <location>
        <begin position="63"/>
        <end position="94"/>
    </location>
</feature>
<accession>J7RP44</accession>
<dbReference type="GO" id="GO:0008143">
    <property type="term" value="F:poly(A) binding"/>
    <property type="evidence" value="ECO:0007669"/>
    <property type="project" value="EnsemblFungi"/>
</dbReference>
<reference evidence="12" key="2">
    <citation type="submission" date="2012-08" db="EMBL/GenBank/DDBJ databases">
        <title>Genome sequence of Kazachstania naganishii.</title>
        <authorList>
            <person name="Gordon J.L."/>
            <person name="Armisen D."/>
            <person name="Proux-Wera E."/>
            <person name="OhEigeartaigh S.S."/>
            <person name="Byrne K.P."/>
            <person name="Wolfe K.H."/>
        </authorList>
    </citation>
    <scope>NUCLEOTIDE SEQUENCE [LARGE SCALE GENOMIC DNA]</scope>
    <source>
        <strain evidence="12">ATCC MYA-139 / BCRC 22969 / CBS 8797 / CCRC 22969 / KCTC 17520 / NBRC 10181 / NCYC 3082</strain>
    </source>
</reference>
<comment type="similarity">
    <text evidence="7">Belongs to the protein kinase superfamily. PAN3 family.</text>
</comment>
<evidence type="ECO:0000313" key="11">
    <source>
        <dbReference type="EMBL" id="CCK71428.1"/>
    </source>
</evidence>
<reference evidence="11 12" key="1">
    <citation type="journal article" date="2011" name="Proc. Natl. Acad. Sci. U.S.A.">
        <title>Evolutionary erosion of yeast sex chromosomes by mating-type switching accidents.</title>
        <authorList>
            <person name="Gordon J.L."/>
            <person name="Armisen D."/>
            <person name="Proux-Wera E."/>
            <person name="Oheigeartaigh S.S."/>
            <person name="Byrne K.P."/>
            <person name="Wolfe K.H."/>
        </authorList>
    </citation>
    <scope>NUCLEOTIDE SEQUENCE [LARGE SCALE GENOMIC DNA]</scope>
    <source>
        <strain evidence="12">ATCC MYA-139 / BCRC 22969 / CBS 8797 / CCRC 22969 / KCTC 17520 / NBRC 10181 / NCYC 3082</strain>
    </source>
</reference>
<evidence type="ECO:0000256" key="5">
    <source>
        <dbReference type="ARBA" id="ARBA00022840"/>
    </source>
</evidence>
<dbReference type="PANTHER" id="PTHR12272:SF11">
    <property type="entry name" value="PAN2-PAN3 DEADENYLATION COMPLEX SUBUNIT PAN3"/>
    <property type="match status" value="1"/>
</dbReference>
<gene>
    <name evidence="11" type="primary">KNAG0H00120</name>
    <name evidence="7" type="synonym">PAN3</name>
    <name evidence="11" type="ordered locus">KNAG_0H00120</name>
</gene>
<dbReference type="SUPFAM" id="SSF56112">
    <property type="entry name" value="Protein kinase-like (PK-like)"/>
    <property type="match status" value="1"/>
</dbReference>
<evidence type="ECO:0000256" key="6">
    <source>
        <dbReference type="ARBA" id="ARBA00023054"/>
    </source>
</evidence>
<keyword evidence="6 7" id="KW-0175">Coiled coil</keyword>
<dbReference type="AlphaFoldDB" id="J7RP44"/>
<evidence type="ECO:0000256" key="4">
    <source>
        <dbReference type="ARBA" id="ARBA00022741"/>
    </source>
</evidence>
<dbReference type="Pfam" id="PF18101">
    <property type="entry name" value="Pan3_CK"/>
    <property type="match status" value="1"/>
</dbReference>
<dbReference type="Gene3D" id="1.10.287.3700">
    <property type="match status" value="1"/>
</dbReference>
<evidence type="ECO:0000259" key="10">
    <source>
        <dbReference type="PROSITE" id="PS50103"/>
    </source>
</evidence>
<evidence type="ECO:0000256" key="3">
    <source>
        <dbReference type="ARBA" id="ARBA00022664"/>
    </source>
</evidence>
<dbReference type="GO" id="GO:0000289">
    <property type="term" value="P:nuclear-transcribed mRNA poly(A) tail shortening"/>
    <property type="evidence" value="ECO:0007669"/>
    <property type="project" value="UniProtKB-UniRule"/>
</dbReference>
<evidence type="ECO:0000256" key="1">
    <source>
        <dbReference type="ARBA" id="ARBA00004496"/>
    </source>
</evidence>
<sequence>MPVIDKINADWARDVPCRNVIIYGFCKKQKEGCPFKHDGDTDETANGNRAVMGDSPPPKKTVIATTSLDAKMDSSPTSASRPSITIPPRNSTPVSAKFNAKASASFKPMSNGGSNRSINGGPQQVFGDNVSSQPQPQTQQHQPQPQAPFTPNFDAYKADFFTPLPHSTQPLSNTNILESDIGITHGMSSQLNNMSFTPTISAQSMTGGISESPIIMPPPLGDPEVTKLNFPSIYPPPHSILQYHLYAPEAPPQLKLPLKPNERKPEDLFIPNDLREDLVKRNLASLQIFPAGGSLPVIVQDYFGLVPLDFHEKKGETDRYSGHVNSLFKVFSNVDGKLYVLRRIHDISISDPSTITKTFQNWSKLQSSNVVQLRDLFTTTKFGDTSLCLVYDYYPNAVSLYETHFIRFPFLPITQDYLWSYLVQLISAMKSAHEVGLVLNKCLNWEKVIVTGNPGMIKVSGVGASDVANHENHEDMHTERNKDFEQLGNLLIRLSSCINNGTEGNLQTIDSLPVDDKFKKVLTYLKDTANQNKNISDLSSLFIDKIFTVFDSMKTYAEYTEKILARELENARLFRLMCKMNCIFGRTESRIDINWSESGEKFPIILFYDFVFHQMDESGKAIVDLTHILRCLNKLDAGAQEKIMLATSDNMNCIIISYKELKDLIDSTFRSMT</sequence>
<keyword evidence="5 7" id="KW-0067">ATP-binding</keyword>
<dbReference type="GO" id="GO:0006301">
    <property type="term" value="P:DNA damage tolerance"/>
    <property type="evidence" value="ECO:0007669"/>
    <property type="project" value="EnsemblFungi"/>
</dbReference>
<dbReference type="GeneID" id="34527160"/>
<dbReference type="eggNOG" id="KOG3741">
    <property type="taxonomic scope" value="Eukaryota"/>
</dbReference>
<evidence type="ECO:0000256" key="9">
    <source>
        <dbReference type="SAM" id="MobiDB-lite"/>
    </source>
</evidence>
<feature type="zinc finger region" description="C3H1-type" evidence="8">
    <location>
        <begin position="11"/>
        <end position="40"/>
    </location>
</feature>
<dbReference type="Pfam" id="PF25586">
    <property type="entry name" value="zf-CCCH_PAN3"/>
    <property type="match status" value="1"/>
</dbReference>
<dbReference type="GO" id="GO:0008270">
    <property type="term" value="F:zinc ion binding"/>
    <property type="evidence" value="ECO:0007669"/>
    <property type="project" value="UniProtKB-KW"/>
</dbReference>
<dbReference type="GO" id="GO:0000932">
    <property type="term" value="C:P-body"/>
    <property type="evidence" value="ECO:0007669"/>
    <property type="project" value="TreeGrafter"/>
</dbReference>
<dbReference type="InterPro" id="IPR000571">
    <property type="entry name" value="Znf_CCCH"/>
</dbReference>
<feature type="compositionally biased region" description="Low complexity" evidence="9">
    <location>
        <begin position="95"/>
        <end position="121"/>
    </location>
</feature>
<dbReference type="HAMAP" id="MF_03181">
    <property type="entry name" value="PAN3"/>
    <property type="match status" value="1"/>
</dbReference>
<comment type="domain">
    <text evidence="7">Contains a pseudokinase domain. The protein kinase domain is predicted to be catalytically inactive because some of the residues important for catalytic activity are substituted and it lacks the equivalent of the binding site for a peptide substrate. However, it has retained an ATP-binding site and ATP-binding is required for mRNA degradation, stimulating the activity of the PAN2 nuclease in vitro. The nucleotide-binding site is juxtaposed to the RNase active site of PAN2 in the complex and may actually bind nucleosides of a poly(A) RNA rather than ATP, feeding the poly(A)-tail to the active site of the deadenylase and thus increasing the efficiency with which this distributive enzyme degrades oligo(A) RNAs.</text>
</comment>
<comment type="domain">
    <text evidence="7">The pseudokinase domain, the coiled-coil (CC), and C-terminal knob domain (CK) form a structural unit (PKC) that forms an extensive high-affinity interaction surface for PAN2.</text>
</comment>
<dbReference type="KEGG" id="kng:KNAG_0H00120"/>
<comment type="subunit">
    <text evidence="7">Homodimer. Forms a heterotrimer with a catalytic subunit PAN2 to form the poly(A)-nuclease (PAN) deadenylation complex. Interacts (via PAM-2 motif) with poly(A)-binding protein PAB1 (via PABC domain), conferring substrate specificity of the enzyme complex.</text>
</comment>
<dbReference type="InterPro" id="IPR041332">
    <property type="entry name" value="Pan3_CK"/>
</dbReference>
<feature type="domain" description="C3H1-type" evidence="10">
    <location>
        <begin position="11"/>
        <end position="40"/>
    </location>
</feature>
<dbReference type="GO" id="GO:0006397">
    <property type="term" value="P:mRNA processing"/>
    <property type="evidence" value="ECO:0007669"/>
    <property type="project" value="UniProtKB-KW"/>
</dbReference>
<keyword evidence="2 7" id="KW-0963">Cytoplasm</keyword>
<dbReference type="PANTHER" id="PTHR12272">
    <property type="entry name" value="DEADENYLATION COMPLEX SUBUNIT PAN3"/>
    <property type="match status" value="1"/>
</dbReference>
<dbReference type="RefSeq" id="XP_022465673.1">
    <property type="nucleotide sequence ID" value="XM_022609259.1"/>
</dbReference>
<evidence type="ECO:0000256" key="2">
    <source>
        <dbReference type="ARBA" id="ARBA00022490"/>
    </source>
</evidence>
<dbReference type="EMBL" id="HE978321">
    <property type="protein sequence ID" value="CCK71428.1"/>
    <property type="molecule type" value="Genomic_DNA"/>
</dbReference>
<dbReference type="HOGENOM" id="CLU_016423_2_1_1"/>
<dbReference type="OrthoDB" id="204958at2759"/>